<evidence type="ECO:0000313" key="2">
    <source>
        <dbReference type="EMBL" id="MFK7048847.1"/>
    </source>
</evidence>
<accession>A0ABW8PLN0</accession>
<gene>
    <name evidence="2" type="ORF">V3Q77_03000</name>
</gene>
<evidence type="ECO:0000256" key="1">
    <source>
        <dbReference type="SAM" id="Phobius"/>
    </source>
</evidence>
<protein>
    <submittedName>
        <fullName evidence="2">Uncharacterized protein</fullName>
    </submittedName>
</protein>
<dbReference type="Proteomes" id="UP001621813">
    <property type="component" value="Unassembled WGS sequence"/>
</dbReference>
<sequence length="75" mass="8892">MQNIKDIIILLDNHIEDINFANSNIATIQSELNRRKNDIRLVRDFEISLKKNKKNVYIQILLSFVIIGFILYLIF</sequence>
<reference evidence="2 3" key="1">
    <citation type="submission" date="2024-02" db="EMBL/GenBank/DDBJ databases">
        <title>Comparative Genomic Analysis of Flavobacterium Species Causing Columnaris Disease of Freshwater Fish in Thailand: Insights into Virulence and Resistance Mechanisms.</title>
        <authorList>
            <person name="Nguyen D."/>
            <person name="Chokmangmeepisarn P."/>
            <person name="Khianchaikhan K."/>
            <person name="Morishita M."/>
            <person name="Bunnoy A."/>
            <person name="Rodkhum C."/>
        </authorList>
    </citation>
    <scope>NUCLEOTIDE SEQUENCE [LARGE SCALE GENOMIC DNA]</scope>
    <source>
        <strain evidence="2 3">KCRT2007</strain>
    </source>
</reference>
<keyword evidence="1" id="KW-0812">Transmembrane</keyword>
<keyword evidence="1" id="KW-1133">Transmembrane helix</keyword>
<feature type="transmembrane region" description="Helical" evidence="1">
    <location>
        <begin position="56"/>
        <end position="74"/>
    </location>
</feature>
<name>A0ABW8PLN0_9FLAO</name>
<keyword evidence="1" id="KW-0472">Membrane</keyword>
<proteinExistence type="predicted"/>
<dbReference type="EMBL" id="JAZGZR010000005">
    <property type="protein sequence ID" value="MFK7048847.1"/>
    <property type="molecule type" value="Genomic_DNA"/>
</dbReference>
<organism evidence="2 3">
    <name type="scientific">Flavobacterium davisii</name>
    <dbReference type="NCBI Taxonomy" id="2906077"/>
    <lineage>
        <taxon>Bacteria</taxon>
        <taxon>Pseudomonadati</taxon>
        <taxon>Bacteroidota</taxon>
        <taxon>Flavobacteriia</taxon>
        <taxon>Flavobacteriales</taxon>
        <taxon>Flavobacteriaceae</taxon>
        <taxon>Flavobacterium</taxon>
    </lineage>
</organism>
<comment type="caution">
    <text evidence="2">The sequence shown here is derived from an EMBL/GenBank/DDBJ whole genome shotgun (WGS) entry which is preliminary data.</text>
</comment>
<evidence type="ECO:0000313" key="3">
    <source>
        <dbReference type="Proteomes" id="UP001621813"/>
    </source>
</evidence>
<dbReference type="RefSeq" id="WP_405322558.1">
    <property type="nucleotide sequence ID" value="NZ_JAZGZR010000005.1"/>
</dbReference>
<keyword evidence="3" id="KW-1185">Reference proteome</keyword>